<dbReference type="InterPro" id="IPR039793">
    <property type="entry name" value="UROS/Hem4"/>
</dbReference>
<evidence type="ECO:0000256" key="9">
    <source>
        <dbReference type="RuleBase" id="RU366031"/>
    </source>
</evidence>
<evidence type="ECO:0000313" key="11">
    <source>
        <dbReference type="EMBL" id="KFN50274.1"/>
    </source>
</evidence>
<proteinExistence type="inferred from homology"/>
<sequence>CPVVVVTSPAAVVFAARQATLRVAPGQQWFTLGEGSARALARAGVPGAITPRGGSDSESLLALPQLQAPLSRVGLVTAPGGRGLIPETLAARGAEIHRADVYHREAIRPRAAQLAALAPLPPASALLVTSSEAFDGLWAVLDAPARDALRQRPAVASSPRLAVQLASLGFQAIVPAPGAAPGTLLDALAADVARGRFR</sequence>
<comment type="caution">
    <text evidence="11">The sequence shown here is derived from an EMBL/GenBank/DDBJ whole genome shotgun (WGS) entry which is preliminary data.</text>
</comment>
<dbReference type="Pfam" id="PF02602">
    <property type="entry name" value="HEM4"/>
    <property type="match status" value="1"/>
</dbReference>
<protein>
    <recommendedName>
        <fullName evidence="7 9">Uroporphyrinogen-III synthase</fullName>
        <ecNumber evidence="3 9">4.2.1.75</ecNumber>
    </recommendedName>
</protein>
<evidence type="ECO:0000313" key="12">
    <source>
        <dbReference type="Proteomes" id="UP000029392"/>
    </source>
</evidence>
<comment type="catalytic activity">
    <reaction evidence="8 9">
        <text>hydroxymethylbilane = uroporphyrinogen III + H2O</text>
        <dbReference type="Rhea" id="RHEA:18965"/>
        <dbReference type="ChEBI" id="CHEBI:15377"/>
        <dbReference type="ChEBI" id="CHEBI:57308"/>
        <dbReference type="ChEBI" id="CHEBI:57845"/>
        <dbReference type="EC" id="4.2.1.75"/>
    </reaction>
</comment>
<keyword evidence="4 9" id="KW-0456">Lyase</keyword>
<accession>A0A091BHL3</accession>
<dbReference type="InterPro" id="IPR036108">
    <property type="entry name" value="4pyrrol_syn_uPrphyn_synt_sf"/>
</dbReference>
<dbReference type="EC" id="4.2.1.75" evidence="3 9"/>
<keyword evidence="12" id="KW-1185">Reference proteome</keyword>
<dbReference type="SUPFAM" id="SSF69618">
    <property type="entry name" value="HemD-like"/>
    <property type="match status" value="1"/>
</dbReference>
<dbReference type="PATRIC" id="fig|1384054.3.peg.939"/>
<evidence type="ECO:0000256" key="7">
    <source>
        <dbReference type="ARBA" id="ARBA00040167"/>
    </source>
</evidence>
<dbReference type="Proteomes" id="UP000029392">
    <property type="component" value="Unassembled WGS sequence"/>
</dbReference>
<dbReference type="eggNOG" id="COG1587">
    <property type="taxonomic scope" value="Bacteria"/>
</dbReference>
<evidence type="ECO:0000256" key="3">
    <source>
        <dbReference type="ARBA" id="ARBA00013109"/>
    </source>
</evidence>
<gene>
    <name evidence="11" type="ORF">N790_15035</name>
</gene>
<dbReference type="EMBL" id="AVCH01000094">
    <property type="protein sequence ID" value="KFN50274.1"/>
    <property type="molecule type" value="Genomic_DNA"/>
</dbReference>
<dbReference type="Gene3D" id="3.40.50.10090">
    <property type="match status" value="2"/>
</dbReference>
<dbReference type="RefSeq" id="WP_043801630.1">
    <property type="nucleotide sequence ID" value="NZ_AVCH01000094.1"/>
</dbReference>
<comment type="function">
    <text evidence="6 9">Catalyzes cyclization of the linear tetrapyrrole, hydroxymethylbilane, to the macrocyclic uroporphyrinogen III.</text>
</comment>
<organism evidence="11 12">
    <name type="scientific">Arenimonas malthae CC-JY-1</name>
    <dbReference type="NCBI Taxonomy" id="1384054"/>
    <lineage>
        <taxon>Bacteria</taxon>
        <taxon>Pseudomonadati</taxon>
        <taxon>Pseudomonadota</taxon>
        <taxon>Gammaproteobacteria</taxon>
        <taxon>Lysobacterales</taxon>
        <taxon>Lysobacteraceae</taxon>
        <taxon>Arenimonas</taxon>
    </lineage>
</organism>
<dbReference type="UniPathway" id="UPA00251">
    <property type="reaction ID" value="UER00320"/>
</dbReference>
<evidence type="ECO:0000259" key="10">
    <source>
        <dbReference type="Pfam" id="PF02602"/>
    </source>
</evidence>
<keyword evidence="5 9" id="KW-0627">Porphyrin biosynthesis</keyword>
<dbReference type="GO" id="GO:0006780">
    <property type="term" value="P:uroporphyrinogen III biosynthetic process"/>
    <property type="evidence" value="ECO:0007669"/>
    <property type="project" value="UniProtKB-UniRule"/>
</dbReference>
<dbReference type="PANTHER" id="PTHR38042">
    <property type="entry name" value="UROPORPHYRINOGEN-III SYNTHASE, CHLOROPLASTIC"/>
    <property type="match status" value="1"/>
</dbReference>
<evidence type="ECO:0000256" key="8">
    <source>
        <dbReference type="ARBA" id="ARBA00048617"/>
    </source>
</evidence>
<dbReference type="InterPro" id="IPR003754">
    <property type="entry name" value="4pyrrol_synth_uPrphyn_synth"/>
</dbReference>
<evidence type="ECO:0000256" key="1">
    <source>
        <dbReference type="ARBA" id="ARBA00004772"/>
    </source>
</evidence>
<evidence type="ECO:0000256" key="6">
    <source>
        <dbReference type="ARBA" id="ARBA00037589"/>
    </source>
</evidence>
<feature type="domain" description="Tetrapyrrole biosynthesis uroporphyrinogen III synthase" evidence="10">
    <location>
        <begin position="3"/>
        <end position="182"/>
    </location>
</feature>
<name>A0A091BHL3_9GAMM</name>
<dbReference type="PANTHER" id="PTHR38042:SF1">
    <property type="entry name" value="UROPORPHYRINOGEN-III SYNTHASE, CHLOROPLASTIC"/>
    <property type="match status" value="1"/>
</dbReference>
<feature type="non-terminal residue" evidence="11">
    <location>
        <position position="1"/>
    </location>
</feature>
<dbReference type="AlphaFoldDB" id="A0A091BHL3"/>
<reference evidence="11 12" key="1">
    <citation type="submission" date="2013-09" db="EMBL/GenBank/DDBJ databases">
        <title>Genome sequencing of Arenimonas malthae.</title>
        <authorList>
            <person name="Chen F."/>
            <person name="Wang G."/>
        </authorList>
    </citation>
    <scope>NUCLEOTIDE SEQUENCE [LARGE SCALE GENOMIC DNA]</scope>
    <source>
        <strain evidence="11 12">CC-JY-1</strain>
    </source>
</reference>
<comment type="similarity">
    <text evidence="2 9">Belongs to the uroporphyrinogen-III synthase family.</text>
</comment>
<comment type="pathway">
    <text evidence="1 9">Porphyrin-containing compound metabolism; protoporphyrin-IX biosynthesis; coproporphyrinogen-III from 5-aminolevulinate: step 3/4.</text>
</comment>
<dbReference type="GO" id="GO:0006782">
    <property type="term" value="P:protoporphyrinogen IX biosynthetic process"/>
    <property type="evidence" value="ECO:0007669"/>
    <property type="project" value="UniProtKB-UniRule"/>
</dbReference>
<evidence type="ECO:0000256" key="4">
    <source>
        <dbReference type="ARBA" id="ARBA00023239"/>
    </source>
</evidence>
<dbReference type="OrthoDB" id="9787650at2"/>
<evidence type="ECO:0000256" key="5">
    <source>
        <dbReference type="ARBA" id="ARBA00023244"/>
    </source>
</evidence>
<dbReference type="CDD" id="cd06578">
    <property type="entry name" value="HemD"/>
    <property type="match status" value="1"/>
</dbReference>
<evidence type="ECO:0000256" key="2">
    <source>
        <dbReference type="ARBA" id="ARBA00008133"/>
    </source>
</evidence>
<dbReference type="GO" id="GO:0004852">
    <property type="term" value="F:uroporphyrinogen-III synthase activity"/>
    <property type="evidence" value="ECO:0007669"/>
    <property type="project" value="UniProtKB-UniRule"/>
</dbReference>